<protein>
    <submittedName>
        <fullName evidence="2">Uncharacterized protein</fullName>
    </submittedName>
</protein>
<accession>A0A1I7UVP6</accession>
<name>A0A1I7UVP6_9PELO</name>
<proteinExistence type="predicted"/>
<organism evidence="1 2">
    <name type="scientific">Caenorhabditis tropicalis</name>
    <dbReference type="NCBI Taxonomy" id="1561998"/>
    <lineage>
        <taxon>Eukaryota</taxon>
        <taxon>Metazoa</taxon>
        <taxon>Ecdysozoa</taxon>
        <taxon>Nematoda</taxon>
        <taxon>Chromadorea</taxon>
        <taxon>Rhabditida</taxon>
        <taxon>Rhabditina</taxon>
        <taxon>Rhabditomorpha</taxon>
        <taxon>Rhabditoidea</taxon>
        <taxon>Rhabditidae</taxon>
        <taxon>Peloderinae</taxon>
        <taxon>Caenorhabditis</taxon>
    </lineage>
</organism>
<dbReference type="WBParaSite" id="Csp11.Scaffold630.g19817.t1">
    <property type="protein sequence ID" value="Csp11.Scaffold630.g19817.t1"/>
    <property type="gene ID" value="Csp11.Scaffold630.g19817"/>
</dbReference>
<sequence length="253" mass="30318">MYSNHFFWDEDLIQQSLDPNYWNVFDAAENNHTNMMDQNSSPFDQLIFGPPLDGEPEFHQTSEIFPEIPEWHPQEIPRYSSQQIQKYPRQEIPDHHLQDIQEYQPEPEPQAYQMYNWNPMQNIQDNSTPETTTWAPPIGNATIRKIHSSQQQLSEEETRRKLYAFVESMDIFVKSPPRDESAKLPRISGELKQYFMDHFVHEEDLKRQRRHGVQMVTRRIYERTGKTVEPRLMKAFIAKLRKEDRKSKKQLKK</sequence>
<evidence type="ECO:0000313" key="1">
    <source>
        <dbReference type="Proteomes" id="UP000095282"/>
    </source>
</evidence>
<reference evidence="2" key="1">
    <citation type="submission" date="2016-11" db="UniProtKB">
        <authorList>
            <consortium name="WormBaseParasite"/>
        </authorList>
    </citation>
    <scope>IDENTIFICATION</scope>
</reference>
<dbReference type="Proteomes" id="UP000095282">
    <property type="component" value="Unplaced"/>
</dbReference>
<dbReference type="AlphaFoldDB" id="A0A1I7UVP6"/>
<keyword evidence="1" id="KW-1185">Reference proteome</keyword>
<evidence type="ECO:0000313" key="2">
    <source>
        <dbReference type="WBParaSite" id="Csp11.Scaffold630.g19817.t1"/>
    </source>
</evidence>